<sequence>MKPYIPKNKSDEEFHLFLNKKKINEIREDVYLLLEWLQDINWPVVKYVSAYLNEYTNEIADDIIKVLNGTDEEWKYSIMHTLILNSNKKPNEFILNRIKKIYYSPTEEEKYAELVEIAEDILNKYDGSC</sequence>
<dbReference type="Pfam" id="PF16804">
    <property type="entry name" value="DUF5071"/>
    <property type="match status" value="1"/>
</dbReference>
<dbReference type="Proteomes" id="UP000244090">
    <property type="component" value="Unassembled WGS sequence"/>
</dbReference>
<accession>A0A2T6C6Z9</accession>
<dbReference type="OrthoDB" id="1846249at2"/>
<evidence type="ECO:0000313" key="3">
    <source>
        <dbReference type="Proteomes" id="UP000244090"/>
    </source>
</evidence>
<evidence type="ECO:0000259" key="1">
    <source>
        <dbReference type="Pfam" id="PF16804"/>
    </source>
</evidence>
<keyword evidence="3" id="KW-1185">Reference proteome</keyword>
<dbReference type="InterPro" id="IPR038692">
    <property type="entry name" value="Cthe_2751_sf"/>
</dbReference>
<name>A0A2T6C6Z9_9FLAO</name>
<protein>
    <submittedName>
        <fullName evidence="2">Uncharacterized protein DUF5071</fullName>
    </submittedName>
</protein>
<proteinExistence type="predicted"/>
<feature type="domain" description="DUF5071" evidence="1">
    <location>
        <begin position="5"/>
        <end position="122"/>
    </location>
</feature>
<dbReference type="RefSeq" id="WP_146169715.1">
    <property type="nucleotide sequence ID" value="NZ_QBKT01000001.1"/>
</dbReference>
<dbReference type="EMBL" id="QBKT01000001">
    <property type="protein sequence ID" value="PTX64094.1"/>
    <property type="molecule type" value="Genomic_DNA"/>
</dbReference>
<reference evidence="2 3" key="1">
    <citation type="submission" date="2018-04" db="EMBL/GenBank/DDBJ databases">
        <title>Genomic Encyclopedia of Archaeal and Bacterial Type Strains, Phase II (KMG-II): from individual species to whole genera.</title>
        <authorList>
            <person name="Goeker M."/>
        </authorList>
    </citation>
    <scope>NUCLEOTIDE SEQUENCE [LARGE SCALE GENOMIC DNA]</scope>
    <source>
        <strain evidence="2 3">DSM 25731</strain>
    </source>
</reference>
<organism evidence="2 3">
    <name type="scientific">Kordia periserrulae</name>
    <dbReference type="NCBI Taxonomy" id="701523"/>
    <lineage>
        <taxon>Bacteria</taxon>
        <taxon>Pseudomonadati</taxon>
        <taxon>Bacteroidota</taxon>
        <taxon>Flavobacteriia</taxon>
        <taxon>Flavobacteriales</taxon>
        <taxon>Flavobacteriaceae</taxon>
        <taxon>Kordia</taxon>
    </lineage>
</organism>
<gene>
    <name evidence="2" type="ORF">C8N46_101704</name>
</gene>
<dbReference type="AlphaFoldDB" id="A0A2T6C6Z9"/>
<comment type="caution">
    <text evidence="2">The sequence shown here is derived from an EMBL/GenBank/DDBJ whole genome shotgun (WGS) entry which is preliminary data.</text>
</comment>
<evidence type="ECO:0000313" key="2">
    <source>
        <dbReference type="EMBL" id="PTX64094.1"/>
    </source>
</evidence>
<dbReference type="InterPro" id="IPR031837">
    <property type="entry name" value="DUF5071"/>
</dbReference>
<dbReference type="Gene3D" id="1.25.40.750">
    <property type="entry name" value="Domain of unknown function DUF5071"/>
    <property type="match status" value="1"/>
</dbReference>